<dbReference type="InterPro" id="IPR006764">
    <property type="entry name" value="SAM_dep_MeTrfase_SAV2177_type"/>
</dbReference>
<feature type="region of interest" description="Disordered" evidence="1">
    <location>
        <begin position="181"/>
        <end position="204"/>
    </location>
</feature>
<dbReference type="EMBL" id="BAAAYN010000008">
    <property type="protein sequence ID" value="GAA3384531.1"/>
    <property type="molecule type" value="Genomic_DNA"/>
</dbReference>
<dbReference type="SUPFAM" id="SSF53335">
    <property type="entry name" value="S-adenosyl-L-methionine-dependent methyltransferases"/>
    <property type="match status" value="1"/>
</dbReference>
<sequence length="279" mass="29813">MYDYYLGGSNHLAADREAADALLDAVPHVAEVARQNRAFLRRVVEYAVRHGVTQFLDLGSGFASADGLPDVALALDSECRVVSVDIDPGVVTQVQTTVRASGLTDRVGALHADLRDLVGVLEHPVTRRLLDFDRPVAILCLAVLHFVPGELHRVLGPLRRTAAPGSLFAFSHATAAAPISADAPTLPSPVSPAPVGRTRTQETYRPTAPDQTTIVRLIYDCTLTPLTLRSESELRRAIGDLRLVSPGLVPVDRWHPASSGPESAGQPLAGMLAAVAHLR</sequence>
<dbReference type="GO" id="GO:0008168">
    <property type="term" value="F:methyltransferase activity"/>
    <property type="evidence" value="ECO:0007669"/>
    <property type="project" value="UniProtKB-KW"/>
</dbReference>
<protein>
    <submittedName>
        <fullName evidence="2">SAM-dependent methyltransferase</fullName>
    </submittedName>
</protein>
<accession>A0ABP6STD1</accession>
<keyword evidence="2" id="KW-0489">Methyltransferase</keyword>
<proteinExistence type="predicted"/>
<comment type="caution">
    <text evidence="2">The sequence shown here is derived from an EMBL/GenBank/DDBJ whole genome shotgun (WGS) entry which is preliminary data.</text>
</comment>
<keyword evidence="3" id="KW-1185">Reference proteome</keyword>
<dbReference type="CDD" id="cd02440">
    <property type="entry name" value="AdoMet_MTases"/>
    <property type="match status" value="1"/>
</dbReference>
<evidence type="ECO:0000313" key="3">
    <source>
        <dbReference type="Proteomes" id="UP001501676"/>
    </source>
</evidence>
<evidence type="ECO:0000256" key="1">
    <source>
        <dbReference type="SAM" id="MobiDB-lite"/>
    </source>
</evidence>
<dbReference type="Proteomes" id="UP001501676">
    <property type="component" value="Unassembled WGS sequence"/>
</dbReference>
<gene>
    <name evidence="2" type="ORF">GCM10020369_14580</name>
</gene>
<evidence type="ECO:0000313" key="2">
    <source>
        <dbReference type="EMBL" id="GAA3384531.1"/>
    </source>
</evidence>
<dbReference type="Gene3D" id="3.40.50.150">
    <property type="entry name" value="Vaccinia Virus protein VP39"/>
    <property type="match status" value="1"/>
</dbReference>
<reference evidence="3" key="1">
    <citation type="journal article" date="2019" name="Int. J. Syst. Evol. Microbiol.">
        <title>The Global Catalogue of Microorganisms (GCM) 10K type strain sequencing project: providing services to taxonomists for standard genome sequencing and annotation.</title>
        <authorList>
            <consortium name="The Broad Institute Genomics Platform"/>
            <consortium name="The Broad Institute Genome Sequencing Center for Infectious Disease"/>
            <person name="Wu L."/>
            <person name="Ma J."/>
        </authorList>
    </citation>
    <scope>NUCLEOTIDE SEQUENCE [LARGE SCALE GENOMIC DNA]</scope>
    <source>
        <strain evidence="3">JCM 9458</strain>
    </source>
</reference>
<keyword evidence="2" id="KW-0808">Transferase</keyword>
<name>A0ABP6STD1_9ACTN</name>
<organism evidence="2 3">
    <name type="scientific">Cryptosporangium minutisporangium</name>
    <dbReference type="NCBI Taxonomy" id="113569"/>
    <lineage>
        <taxon>Bacteria</taxon>
        <taxon>Bacillati</taxon>
        <taxon>Actinomycetota</taxon>
        <taxon>Actinomycetes</taxon>
        <taxon>Cryptosporangiales</taxon>
        <taxon>Cryptosporangiaceae</taxon>
        <taxon>Cryptosporangium</taxon>
    </lineage>
</organism>
<dbReference type="Pfam" id="PF04672">
    <property type="entry name" value="Methyltransf_19"/>
    <property type="match status" value="2"/>
</dbReference>
<dbReference type="GO" id="GO:0032259">
    <property type="term" value="P:methylation"/>
    <property type="evidence" value="ECO:0007669"/>
    <property type="project" value="UniProtKB-KW"/>
</dbReference>
<dbReference type="PIRSF" id="PIRSF017393">
    <property type="entry name" value="MTase_SAV2177"/>
    <property type="match status" value="1"/>
</dbReference>
<dbReference type="InterPro" id="IPR029063">
    <property type="entry name" value="SAM-dependent_MTases_sf"/>
</dbReference>